<keyword evidence="2" id="KW-1185">Reference proteome</keyword>
<proteinExistence type="predicted"/>
<organism evidence="1 2">
    <name type="scientific">Rickettsia monacensis</name>
    <dbReference type="NCBI Taxonomy" id="109232"/>
    <lineage>
        <taxon>Bacteria</taxon>
        <taxon>Pseudomonadati</taxon>
        <taxon>Pseudomonadota</taxon>
        <taxon>Alphaproteobacteria</taxon>
        <taxon>Rickettsiales</taxon>
        <taxon>Rickettsiaceae</taxon>
        <taxon>Rickettsieae</taxon>
        <taxon>Rickettsia</taxon>
        <taxon>spotted fever group</taxon>
    </lineage>
</organism>
<dbReference type="KEGG" id="rmc:RMONA_08060"/>
<dbReference type="HOGENOM" id="CLU_2828448_0_0_5"/>
<accession>A0A0B7J1C5</accession>
<reference evidence="2" key="2">
    <citation type="submission" date="2015-01" db="EMBL/GenBank/DDBJ databases">
        <authorList>
            <person name="Felsheim R."/>
        </authorList>
    </citation>
    <scope>NUCLEOTIDE SEQUENCE [LARGE SCALE GENOMIC DNA]</scope>
    <source>
        <strain evidence="2">IrR/Munich</strain>
    </source>
</reference>
<reference evidence="1 2" key="1">
    <citation type="submission" date="2015-01" db="EMBL/GenBank/DDBJ databases">
        <title>Draft genome sequence of Rickettsia monacensis strain IrR/Munich.</title>
        <authorList>
            <person name="Felsheim R.F."/>
            <person name="Johnson S.L."/>
            <person name="Kurtti T.J."/>
            <person name="Munderloh U.G."/>
        </authorList>
    </citation>
    <scope>NUCLEOTIDE SEQUENCE [LARGE SCALE GENOMIC DNA]</scope>
    <source>
        <strain evidence="1 2">IrR/Munich</strain>
    </source>
</reference>
<dbReference type="RefSeq" id="WP_023507991.1">
    <property type="nucleotide sequence ID" value="NZ_LN794217.1"/>
</dbReference>
<evidence type="ECO:0000313" key="2">
    <source>
        <dbReference type="Proteomes" id="UP000018149"/>
    </source>
</evidence>
<protein>
    <submittedName>
        <fullName evidence="1">Uncharacterized protein</fullName>
    </submittedName>
</protein>
<gene>
    <name evidence="1" type="ORF">RMONA_08060</name>
</gene>
<dbReference type="AlphaFoldDB" id="A0A0B7J1C5"/>
<name>A0A0B7J1C5_9RICK</name>
<evidence type="ECO:0000313" key="1">
    <source>
        <dbReference type="EMBL" id="CEO17962.1"/>
    </source>
</evidence>
<dbReference type="Proteomes" id="UP000018149">
    <property type="component" value="Chromosome I"/>
</dbReference>
<dbReference type="STRING" id="109232.RMONA_08060"/>
<dbReference type="EMBL" id="LN794217">
    <property type="protein sequence ID" value="CEO17962.1"/>
    <property type="molecule type" value="Genomic_DNA"/>
</dbReference>
<sequence length="66" mass="7738">MEICFWKIGALIALVEGVARTKLRETPDFVDTKRRVKNILEEFGKDGKLINNNYITPIMDKKYMVY</sequence>